<dbReference type="RefSeq" id="XP_008030173.1">
    <property type="nucleotide sequence ID" value="XM_008031982.1"/>
</dbReference>
<feature type="region of interest" description="Disordered" evidence="1">
    <location>
        <begin position="1"/>
        <end position="39"/>
    </location>
</feature>
<dbReference type="HOGENOM" id="CLU_668295_0_0_1"/>
<proteinExistence type="predicted"/>
<dbReference type="eggNOG" id="ENOG502SUWY">
    <property type="taxonomic scope" value="Eukaryota"/>
</dbReference>
<reference evidence="3 4" key="1">
    <citation type="journal article" date="2012" name="PLoS Pathog.">
        <title>Diverse lifestyles and strategies of plant pathogenesis encoded in the genomes of eighteen Dothideomycetes fungi.</title>
        <authorList>
            <person name="Ohm R.A."/>
            <person name="Feau N."/>
            <person name="Henrissat B."/>
            <person name="Schoch C.L."/>
            <person name="Horwitz B.A."/>
            <person name="Barry K.W."/>
            <person name="Condon B.J."/>
            <person name="Copeland A.C."/>
            <person name="Dhillon B."/>
            <person name="Glaser F."/>
            <person name="Hesse C.N."/>
            <person name="Kosti I."/>
            <person name="LaButti K."/>
            <person name="Lindquist E.A."/>
            <person name="Lucas S."/>
            <person name="Salamov A.A."/>
            <person name="Bradshaw R.E."/>
            <person name="Ciuffetti L."/>
            <person name="Hamelin R.C."/>
            <person name="Kema G.H.J."/>
            <person name="Lawrence C."/>
            <person name="Scott J.A."/>
            <person name="Spatafora J.W."/>
            <person name="Turgeon B.G."/>
            <person name="de Wit P.J.G.M."/>
            <person name="Zhong S."/>
            <person name="Goodwin S.B."/>
            <person name="Grigoriev I.V."/>
        </authorList>
    </citation>
    <scope>NUCLEOTIDE SEQUENCE [LARGE SCALE GENOMIC DNA]</scope>
    <source>
        <strain evidence="4">28A</strain>
    </source>
</reference>
<feature type="compositionally biased region" description="Low complexity" evidence="1">
    <location>
        <begin position="196"/>
        <end position="214"/>
    </location>
</feature>
<reference evidence="3 4" key="2">
    <citation type="journal article" date="2013" name="PLoS Genet.">
        <title>Comparative genome structure, secondary metabolite, and effector coding capacity across Cochliobolus pathogens.</title>
        <authorList>
            <person name="Condon B.J."/>
            <person name="Leng Y."/>
            <person name="Wu D."/>
            <person name="Bushley K.E."/>
            <person name="Ohm R.A."/>
            <person name="Otillar R."/>
            <person name="Martin J."/>
            <person name="Schackwitz W."/>
            <person name="Grimwood J."/>
            <person name="MohdZainudin N."/>
            <person name="Xue C."/>
            <person name="Wang R."/>
            <person name="Manning V.A."/>
            <person name="Dhillon B."/>
            <person name="Tu Z.J."/>
            <person name="Steffenson B.J."/>
            <person name="Salamov A."/>
            <person name="Sun H."/>
            <person name="Lowry S."/>
            <person name="LaButti K."/>
            <person name="Han J."/>
            <person name="Copeland A."/>
            <person name="Lindquist E."/>
            <person name="Barry K."/>
            <person name="Schmutz J."/>
            <person name="Baker S.E."/>
            <person name="Ciuffetti L.M."/>
            <person name="Grigoriev I.V."/>
            <person name="Zhong S."/>
            <person name="Turgeon B.G."/>
        </authorList>
    </citation>
    <scope>NUCLEOTIDE SEQUENCE [LARGE SCALE GENOMIC DNA]</scope>
    <source>
        <strain evidence="4">28A</strain>
    </source>
</reference>
<feature type="compositionally biased region" description="Polar residues" evidence="1">
    <location>
        <begin position="1"/>
        <end position="11"/>
    </location>
</feature>
<sequence length="405" mass="45548">MAPQTPRSTLASERHGSRRHRYTPDSQASVRFKTPPPQTYRNRNMKLASIYVDQVIELPPKIDDYIRHILGITSWKDPVTAPNELQMHPRFTKLADEFLARSRQDASRCVLEAEWQSSLHHIVRTMAESLKGAVQINMSEKIWNADLKPKPAPLMLQNEAQDGRQTPTFEQAQTASPQIDLGLDMVTDLDCSELMSPPSHSESAVSSTSTNVANPYHIRTPKPDITIGLADDAFTPQQQGLLVSHQAYKSILSDPYAAEMGFRFPFMIVETKGLSEKGTLISAQNQAAVGGACMLKILKDLTNQAARSTDLHPKQESPPTTLAELSPAPTLCFSVVTEGPEHELWVHFEREDRFYMHHLETWRTTKKSHVEELVNWLGRIIEWGKGEFKEGIVEKLGRVPEVPNT</sequence>
<dbReference type="Proteomes" id="UP000016935">
    <property type="component" value="Unassembled WGS sequence"/>
</dbReference>
<organism evidence="3 4">
    <name type="scientific">Exserohilum turcicum (strain 28A)</name>
    <name type="common">Northern leaf blight fungus</name>
    <name type="synonym">Setosphaeria turcica</name>
    <dbReference type="NCBI Taxonomy" id="671987"/>
    <lineage>
        <taxon>Eukaryota</taxon>
        <taxon>Fungi</taxon>
        <taxon>Dikarya</taxon>
        <taxon>Ascomycota</taxon>
        <taxon>Pezizomycotina</taxon>
        <taxon>Dothideomycetes</taxon>
        <taxon>Pleosporomycetidae</taxon>
        <taxon>Pleosporales</taxon>
        <taxon>Pleosporineae</taxon>
        <taxon>Pleosporaceae</taxon>
        <taxon>Exserohilum</taxon>
    </lineage>
</organism>
<dbReference type="OrthoDB" id="5372703at2759"/>
<accession>R0I9V8</accession>
<dbReference type="EMBL" id="KB908855">
    <property type="protein sequence ID" value="EOA82255.1"/>
    <property type="molecule type" value="Genomic_DNA"/>
</dbReference>
<dbReference type="GeneID" id="19404904"/>
<name>R0I9V8_EXST2</name>
<feature type="domain" description="DUF7924" evidence="2">
    <location>
        <begin position="210"/>
        <end position="385"/>
    </location>
</feature>
<evidence type="ECO:0000259" key="2">
    <source>
        <dbReference type="Pfam" id="PF25545"/>
    </source>
</evidence>
<dbReference type="InterPro" id="IPR057684">
    <property type="entry name" value="DUF7924"/>
</dbReference>
<keyword evidence="4" id="KW-1185">Reference proteome</keyword>
<protein>
    <recommendedName>
        <fullName evidence="2">DUF7924 domain-containing protein</fullName>
    </recommendedName>
</protein>
<dbReference type="AlphaFoldDB" id="R0I9V8"/>
<gene>
    <name evidence="3" type="ORF">SETTUDRAFT_44124</name>
</gene>
<evidence type="ECO:0000313" key="4">
    <source>
        <dbReference type="Proteomes" id="UP000016935"/>
    </source>
</evidence>
<evidence type="ECO:0000313" key="3">
    <source>
        <dbReference type="EMBL" id="EOA82255.1"/>
    </source>
</evidence>
<evidence type="ECO:0000256" key="1">
    <source>
        <dbReference type="SAM" id="MobiDB-lite"/>
    </source>
</evidence>
<dbReference type="Pfam" id="PF25545">
    <property type="entry name" value="DUF7924"/>
    <property type="match status" value="1"/>
</dbReference>
<dbReference type="STRING" id="671987.R0I9V8"/>
<feature type="region of interest" description="Disordered" evidence="1">
    <location>
        <begin position="193"/>
        <end position="217"/>
    </location>
</feature>